<comment type="subcellular location">
    <subcellularLocation>
        <location evidence="1">Cell outer membrane</location>
    </subcellularLocation>
</comment>
<protein>
    <recommendedName>
        <fullName evidence="11">Carbohydrate-binding protein SusD</fullName>
    </recommendedName>
</protein>
<dbReference type="SUPFAM" id="SSF48452">
    <property type="entry name" value="TPR-like"/>
    <property type="match status" value="1"/>
</dbReference>
<dbReference type="AlphaFoldDB" id="A0A0J7IFI5"/>
<dbReference type="Proteomes" id="UP000036261">
    <property type="component" value="Unassembled WGS sequence"/>
</dbReference>
<evidence type="ECO:0000313" key="10">
    <source>
        <dbReference type="Proteomes" id="UP000036261"/>
    </source>
</evidence>
<dbReference type="EMBL" id="LFND01000003">
    <property type="protein sequence ID" value="KMQ64691.1"/>
    <property type="molecule type" value="Genomic_DNA"/>
</dbReference>
<reference evidence="9 10" key="1">
    <citation type="journal article" date="2013" name="Int. J. Syst. Evol. Microbiol.">
        <title>Chryseobacterium angstadtii sp. nov., isolated from a newt tank.</title>
        <authorList>
            <person name="Kirk K.E."/>
            <person name="Hoffman J.A."/>
            <person name="Smith K.A."/>
            <person name="Strahan B.L."/>
            <person name="Failor K.C."/>
            <person name="Krebs J.E."/>
            <person name="Gale A.N."/>
            <person name="Do T.D."/>
            <person name="Sontag T.C."/>
            <person name="Batties A.M."/>
            <person name="Mistiszyn K."/>
            <person name="Newman J.D."/>
        </authorList>
    </citation>
    <scope>NUCLEOTIDE SEQUENCE [LARGE SCALE GENOMIC DNA]</scope>
    <source>
        <strain evidence="9 10">KM</strain>
    </source>
</reference>
<dbReference type="PATRIC" id="fig|558151.6.peg.2242"/>
<dbReference type="Pfam" id="PF07980">
    <property type="entry name" value="SusD_RagB"/>
    <property type="match status" value="1"/>
</dbReference>
<proteinExistence type="inferred from homology"/>
<name>A0A0J7IFI5_9FLAO</name>
<keyword evidence="10" id="KW-1185">Reference proteome</keyword>
<evidence type="ECO:0000259" key="7">
    <source>
        <dbReference type="Pfam" id="PF07980"/>
    </source>
</evidence>
<keyword evidence="3 6" id="KW-0732">Signal</keyword>
<evidence type="ECO:0000256" key="4">
    <source>
        <dbReference type="ARBA" id="ARBA00023136"/>
    </source>
</evidence>
<evidence type="ECO:0008006" key="11">
    <source>
        <dbReference type="Google" id="ProtNLM"/>
    </source>
</evidence>
<accession>A0A0J7IFI5</accession>
<dbReference type="PROSITE" id="PS51257">
    <property type="entry name" value="PROKAR_LIPOPROTEIN"/>
    <property type="match status" value="1"/>
</dbReference>
<dbReference type="CDD" id="cd08977">
    <property type="entry name" value="SusD"/>
    <property type="match status" value="1"/>
</dbReference>
<sequence length="479" mass="52964">MRRVMKKIFLSIALVSLLASCKDDFLDIKEEGEIEASTFFTTQQDAMNGTNAIYSFLRSWENSAFPYQFVFGVPADDVIKGSNPGDASFINEYDNFTYTVSNEGVRGYWIGQWQAVNRANQVITKVPGISMDNDLKNRLVAEAKMLRAYFYFNLVRIYGGVPIFDGLQSNYNIPRNSVDEVYNFIISDLTAAAAVLPQSYGAADLGRVTKGGALGMLAKVYLYKKDWQRAYDVSNQVIGMGYNLDPDFNHLFRPAGEFGSESVFEVNCGCDPQLGQSAGSQYAEVQGVRNQFGWGFFTPSQALENAFEPGDIRKELTILRNGEITPEGDLIAMGDDQSVTTYNQKVYVPKALNNSSCGYGSIQNIRILRFAEILLINAEAANELGNTAAAVTNLNKVRNRAQLGVTTATTQTALRTAIWHERRVELALEGDRFVDLVRTGQAATVLAPYGFKAGKNELFPIPLDAMLESNGLFTQNPGY</sequence>
<feature type="signal peptide" evidence="6">
    <location>
        <begin position="1"/>
        <end position="21"/>
    </location>
</feature>
<evidence type="ECO:0000256" key="3">
    <source>
        <dbReference type="ARBA" id="ARBA00022729"/>
    </source>
</evidence>
<feature type="domain" description="SusD-like N-terminal" evidence="8">
    <location>
        <begin position="83"/>
        <end position="222"/>
    </location>
</feature>
<evidence type="ECO:0000256" key="2">
    <source>
        <dbReference type="ARBA" id="ARBA00006275"/>
    </source>
</evidence>
<evidence type="ECO:0000256" key="1">
    <source>
        <dbReference type="ARBA" id="ARBA00004442"/>
    </source>
</evidence>
<evidence type="ECO:0000313" key="9">
    <source>
        <dbReference type="EMBL" id="KMQ64691.1"/>
    </source>
</evidence>
<comment type="caution">
    <text evidence="9">The sequence shown here is derived from an EMBL/GenBank/DDBJ whole genome shotgun (WGS) entry which is preliminary data.</text>
</comment>
<comment type="similarity">
    <text evidence="2">Belongs to the SusD family.</text>
</comment>
<dbReference type="InterPro" id="IPR012944">
    <property type="entry name" value="SusD_RagB_dom"/>
</dbReference>
<dbReference type="Gene3D" id="1.25.40.390">
    <property type="match status" value="1"/>
</dbReference>
<dbReference type="STRING" id="558151.ACM46_10620"/>
<evidence type="ECO:0000259" key="8">
    <source>
        <dbReference type="Pfam" id="PF14322"/>
    </source>
</evidence>
<evidence type="ECO:0000256" key="5">
    <source>
        <dbReference type="ARBA" id="ARBA00023237"/>
    </source>
</evidence>
<feature type="domain" description="RagB/SusD" evidence="7">
    <location>
        <begin position="297"/>
        <end position="443"/>
    </location>
</feature>
<keyword evidence="4" id="KW-0472">Membrane</keyword>
<keyword evidence="5" id="KW-0998">Cell outer membrane</keyword>
<organism evidence="9 10">
    <name type="scientific">Chryseobacterium angstadtii</name>
    <dbReference type="NCBI Taxonomy" id="558151"/>
    <lineage>
        <taxon>Bacteria</taxon>
        <taxon>Pseudomonadati</taxon>
        <taxon>Bacteroidota</taxon>
        <taxon>Flavobacteriia</taxon>
        <taxon>Flavobacteriales</taxon>
        <taxon>Weeksellaceae</taxon>
        <taxon>Chryseobacterium group</taxon>
        <taxon>Chryseobacterium</taxon>
    </lineage>
</organism>
<dbReference type="GO" id="GO:0009279">
    <property type="term" value="C:cell outer membrane"/>
    <property type="evidence" value="ECO:0007669"/>
    <property type="project" value="UniProtKB-SubCell"/>
</dbReference>
<dbReference type="InterPro" id="IPR011990">
    <property type="entry name" value="TPR-like_helical_dom_sf"/>
</dbReference>
<dbReference type="InterPro" id="IPR033985">
    <property type="entry name" value="SusD-like_N"/>
</dbReference>
<evidence type="ECO:0000256" key="6">
    <source>
        <dbReference type="SAM" id="SignalP"/>
    </source>
</evidence>
<gene>
    <name evidence="9" type="ORF">ACM46_10620</name>
</gene>
<feature type="chain" id="PRO_5005288304" description="Carbohydrate-binding protein SusD" evidence="6">
    <location>
        <begin position="22"/>
        <end position="479"/>
    </location>
</feature>
<dbReference type="Pfam" id="PF14322">
    <property type="entry name" value="SusD-like_3"/>
    <property type="match status" value="1"/>
</dbReference>